<dbReference type="PROSITE" id="PS01269">
    <property type="entry name" value="UPF0025"/>
    <property type="match status" value="1"/>
</dbReference>
<protein>
    <recommendedName>
        <fullName evidence="4">Phosphoesterase</fullName>
        <ecNumber evidence="4">3.1.4.-</ecNumber>
    </recommendedName>
</protein>
<evidence type="ECO:0000256" key="3">
    <source>
        <dbReference type="ARBA" id="ARBA00022801"/>
    </source>
</evidence>
<dbReference type="Proteomes" id="UP000199460">
    <property type="component" value="Unassembled WGS sequence"/>
</dbReference>
<dbReference type="InterPro" id="IPR000979">
    <property type="entry name" value="Phosphodiesterase_MJ0936/Vps29"/>
</dbReference>
<sequence>MSTNDYQPMRIGLIADTHNLLRPEALAALHSVDHLIHAGDIGGPHILAELQRIAPLSVVRGNNDDQAWADAIPEQLVLHFDAVSIYVLHDLKQLAIDPKAEGIDVVIAGHSHKPQQEERDGVLYLNPGSAGPRRFKLPIGVGILHIEDGRVRAELITLQV</sequence>
<dbReference type="Pfam" id="PF12850">
    <property type="entry name" value="Metallophos_2"/>
    <property type="match status" value="1"/>
</dbReference>
<reference evidence="7" key="1">
    <citation type="submission" date="2016-10" db="EMBL/GenBank/DDBJ databases">
        <authorList>
            <person name="Varghese N."/>
            <person name="Submissions S."/>
        </authorList>
    </citation>
    <scope>NUCLEOTIDE SEQUENCE [LARGE SCALE GENOMIC DNA]</scope>
    <source>
        <strain evidence="7">JCM 18416</strain>
    </source>
</reference>
<evidence type="ECO:0000259" key="5">
    <source>
        <dbReference type="Pfam" id="PF12850"/>
    </source>
</evidence>
<dbReference type="InterPro" id="IPR029052">
    <property type="entry name" value="Metallo-depent_PP-like"/>
</dbReference>
<evidence type="ECO:0000256" key="1">
    <source>
        <dbReference type="ARBA" id="ARBA00008950"/>
    </source>
</evidence>
<dbReference type="PANTHER" id="PTHR11124">
    <property type="entry name" value="VACUOLAR SORTING PROTEIN VPS29"/>
    <property type="match status" value="1"/>
</dbReference>
<keyword evidence="3" id="KW-0378">Hydrolase</keyword>
<dbReference type="InterPro" id="IPR024654">
    <property type="entry name" value="Calcineurin-like_PHP_lpxH"/>
</dbReference>
<dbReference type="EC" id="3.1.4.-" evidence="4"/>
<comment type="cofactor">
    <cofactor evidence="4">
        <name>a divalent metal cation</name>
        <dbReference type="ChEBI" id="CHEBI:60240"/>
    </cofactor>
</comment>
<evidence type="ECO:0000256" key="2">
    <source>
        <dbReference type="ARBA" id="ARBA00022723"/>
    </source>
</evidence>
<dbReference type="EMBL" id="FNJJ01000004">
    <property type="protein sequence ID" value="SDP52675.1"/>
    <property type="molecule type" value="Genomic_DNA"/>
</dbReference>
<dbReference type="GO" id="GO:0016787">
    <property type="term" value="F:hydrolase activity"/>
    <property type="evidence" value="ECO:0007669"/>
    <property type="project" value="UniProtKB-UniRule"/>
</dbReference>
<keyword evidence="7" id="KW-1185">Reference proteome</keyword>
<dbReference type="Gene3D" id="3.60.21.10">
    <property type="match status" value="1"/>
</dbReference>
<feature type="domain" description="Calcineurin-like phosphoesterase" evidence="5">
    <location>
        <begin position="9"/>
        <end position="148"/>
    </location>
</feature>
<accession>A0A1H0TFR2</accession>
<proteinExistence type="inferred from homology"/>
<dbReference type="InterPro" id="IPR020935">
    <property type="entry name" value="PdiEstase_YfcE_CS"/>
</dbReference>
<keyword evidence="2 4" id="KW-0479">Metal-binding</keyword>
<gene>
    <name evidence="6" type="ORF">SAMN05216213_104148</name>
</gene>
<evidence type="ECO:0000313" key="7">
    <source>
        <dbReference type="Proteomes" id="UP000199460"/>
    </source>
</evidence>
<dbReference type="AlphaFoldDB" id="A0A1H0TFR2"/>
<evidence type="ECO:0000256" key="4">
    <source>
        <dbReference type="RuleBase" id="RU362039"/>
    </source>
</evidence>
<organism evidence="6 7">
    <name type="scientific">Ectopseudomonas guguanensis</name>
    <dbReference type="NCBI Taxonomy" id="1198456"/>
    <lineage>
        <taxon>Bacteria</taxon>
        <taxon>Pseudomonadati</taxon>
        <taxon>Pseudomonadota</taxon>
        <taxon>Gammaproteobacteria</taxon>
        <taxon>Pseudomonadales</taxon>
        <taxon>Pseudomonadaceae</taxon>
        <taxon>Ectopseudomonas</taxon>
    </lineage>
</organism>
<name>A0A1H0TFR2_9GAMM</name>
<comment type="similarity">
    <text evidence="1 4">Belongs to the metallophosphoesterase superfamily. YfcE family.</text>
</comment>
<dbReference type="GO" id="GO:0046872">
    <property type="term" value="F:metal ion binding"/>
    <property type="evidence" value="ECO:0007669"/>
    <property type="project" value="UniProtKB-KW"/>
</dbReference>
<dbReference type="SUPFAM" id="SSF56300">
    <property type="entry name" value="Metallo-dependent phosphatases"/>
    <property type="match status" value="1"/>
</dbReference>
<evidence type="ECO:0000313" key="6">
    <source>
        <dbReference type="EMBL" id="SDP52675.1"/>
    </source>
</evidence>
<dbReference type="NCBIfam" id="TIGR00040">
    <property type="entry name" value="yfcE"/>
    <property type="match status" value="1"/>
</dbReference>